<feature type="transmembrane region" description="Helical" evidence="7">
    <location>
        <begin position="329"/>
        <end position="350"/>
    </location>
</feature>
<dbReference type="OrthoDB" id="6730379at2759"/>
<protein>
    <submittedName>
        <fullName evidence="9">Allantoate permease</fullName>
    </submittedName>
</protein>
<dbReference type="RefSeq" id="XP_046011826.1">
    <property type="nucleotide sequence ID" value="XM_046150167.1"/>
</dbReference>
<dbReference type="GO" id="GO:0022857">
    <property type="term" value="F:transmembrane transporter activity"/>
    <property type="evidence" value="ECO:0007669"/>
    <property type="project" value="InterPro"/>
</dbReference>
<keyword evidence="3 7" id="KW-0812">Transmembrane</keyword>
<name>A0A9P8Y4F3_9PEZI</name>
<dbReference type="AlphaFoldDB" id="A0A9P8Y4F3"/>
<keyword evidence="4 7" id="KW-1133">Transmembrane helix</keyword>
<feature type="transmembrane region" description="Helical" evidence="7">
    <location>
        <begin position="163"/>
        <end position="186"/>
    </location>
</feature>
<evidence type="ECO:0000256" key="5">
    <source>
        <dbReference type="ARBA" id="ARBA00023136"/>
    </source>
</evidence>
<dbReference type="PROSITE" id="PS50850">
    <property type="entry name" value="MFS"/>
    <property type="match status" value="1"/>
</dbReference>
<dbReference type="PANTHER" id="PTHR43791">
    <property type="entry name" value="PERMEASE-RELATED"/>
    <property type="match status" value="1"/>
</dbReference>
<dbReference type="Pfam" id="PF07690">
    <property type="entry name" value="MFS_1"/>
    <property type="match status" value="1"/>
</dbReference>
<comment type="subcellular location">
    <subcellularLocation>
        <location evidence="1">Membrane</location>
        <topology evidence="1">Multi-pass membrane protein</topology>
    </subcellularLocation>
</comment>
<comment type="caution">
    <text evidence="9">The sequence shown here is derived from an EMBL/GenBank/DDBJ whole genome shotgun (WGS) entry which is preliminary data.</text>
</comment>
<evidence type="ECO:0000256" key="2">
    <source>
        <dbReference type="ARBA" id="ARBA00022448"/>
    </source>
</evidence>
<sequence length="514" mass="56731">MSEVEKRPPSADDAAPALESQRSELISSGARPDVAALFLATLSPEIRDQPITPEESRKLLWKIDLILIPLLSISVIIAAVDKVIISNAAIYGMRQDTGLVGDQFSWIGSIFYFGFLIAEWPGNVLIQKLPIRTFYGATVLCWAGLTFATGGTSNFAGLASVRFLMGIFESIVFPVCTLVTAMWWTTSEQPIRVAIWFNTLSSVITGLLSYGIGHTHTSVAPWRLLFYVLGAITTVWAVIIYTFLPSSPVEAWWLNDREIFICLERVRKSNTGMEDKNIKWYQVKECLLDPKSWLISIFACAVNIPNGALVTFAALIVNGLGFDPLTTTLLGVPTGVLGTIVSLIFNFAAGRLPGYRVVLILIAIILPALSAILLWQLPQGNKVALLGPYYLFYSYWAPYTMCTSLPMANTSGHTKKVTLNAMFFLGYCIGNILGPQVFRANDAPTYHKGYIGLLASLIVGAICISIYGILCKLENHRRDKLQGGGPPPQTDEEKRLEAFSDKTDQEKLNFRYSY</sequence>
<feature type="compositionally biased region" description="Basic and acidic residues" evidence="6">
    <location>
        <begin position="1"/>
        <end position="10"/>
    </location>
</feature>
<evidence type="ECO:0000259" key="8">
    <source>
        <dbReference type="PROSITE" id="PS50850"/>
    </source>
</evidence>
<dbReference type="Proteomes" id="UP000756346">
    <property type="component" value="Unassembled WGS sequence"/>
</dbReference>
<dbReference type="InterPro" id="IPR020846">
    <property type="entry name" value="MFS_dom"/>
</dbReference>
<organism evidence="9 10">
    <name type="scientific">Microdochium trichocladiopsis</name>
    <dbReference type="NCBI Taxonomy" id="1682393"/>
    <lineage>
        <taxon>Eukaryota</taxon>
        <taxon>Fungi</taxon>
        <taxon>Dikarya</taxon>
        <taxon>Ascomycota</taxon>
        <taxon>Pezizomycotina</taxon>
        <taxon>Sordariomycetes</taxon>
        <taxon>Xylariomycetidae</taxon>
        <taxon>Xylariales</taxon>
        <taxon>Microdochiaceae</taxon>
        <taxon>Microdochium</taxon>
    </lineage>
</organism>
<feature type="transmembrane region" description="Helical" evidence="7">
    <location>
        <begin position="419"/>
        <end position="438"/>
    </location>
</feature>
<evidence type="ECO:0000256" key="3">
    <source>
        <dbReference type="ARBA" id="ARBA00022692"/>
    </source>
</evidence>
<dbReference type="SUPFAM" id="SSF103473">
    <property type="entry name" value="MFS general substrate transporter"/>
    <property type="match status" value="1"/>
</dbReference>
<feature type="domain" description="Major facilitator superfamily (MFS) profile" evidence="8">
    <location>
        <begin position="67"/>
        <end position="514"/>
    </location>
</feature>
<feature type="transmembrane region" description="Helical" evidence="7">
    <location>
        <begin position="134"/>
        <end position="157"/>
    </location>
</feature>
<dbReference type="EMBL" id="JAGTJQ010000006">
    <property type="protein sequence ID" value="KAH7029538.1"/>
    <property type="molecule type" value="Genomic_DNA"/>
</dbReference>
<reference evidence="9" key="1">
    <citation type="journal article" date="2021" name="Nat. Commun.">
        <title>Genetic determinants of endophytism in the Arabidopsis root mycobiome.</title>
        <authorList>
            <person name="Mesny F."/>
            <person name="Miyauchi S."/>
            <person name="Thiergart T."/>
            <person name="Pickel B."/>
            <person name="Atanasova L."/>
            <person name="Karlsson M."/>
            <person name="Huettel B."/>
            <person name="Barry K.W."/>
            <person name="Haridas S."/>
            <person name="Chen C."/>
            <person name="Bauer D."/>
            <person name="Andreopoulos W."/>
            <person name="Pangilinan J."/>
            <person name="LaButti K."/>
            <person name="Riley R."/>
            <person name="Lipzen A."/>
            <person name="Clum A."/>
            <person name="Drula E."/>
            <person name="Henrissat B."/>
            <person name="Kohler A."/>
            <person name="Grigoriev I.V."/>
            <person name="Martin F.M."/>
            <person name="Hacquard S."/>
        </authorList>
    </citation>
    <scope>NUCLEOTIDE SEQUENCE</scope>
    <source>
        <strain evidence="9">MPI-CAGE-CH-0230</strain>
    </source>
</reference>
<proteinExistence type="predicted"/>
<dbReference type="Gene3D" id="1.20.1250.20">
    <property type="entry name" value="MFS general substrate transporter like domains"/>
    <property type="match status" value="2"/>
</dbReference>
<evidence type="ECO:0000256" key="6">
    <source>
        <dbReference type="SAM" id="MobiDB-lite"/>
    </source>
</evidence>
<feature type="transmembrane region" description="Helical" evidence="7">
    <location>
        <begin position="357"/>
        <end position="377"/>
    </location>
</feature>
<evidence type="ECO:0000313" key="9">
    <source>
        <dbReference type="EMBL" id="KAH7029538.1"/>
    </source>
</evidence>
<evidence type="ECO:0000256" key="1">
    <source>
        <dbReference type="ARBA" id="ARBA00004141"/>
    </source>
</evidence>
<evidence type="ECO:0000256" key="4">
    <source>
        <dbReference type="ARBA" id="ARBA00022989"/>
    </source>
</evidence>
<dbReference type="PANTHER" id="PTHR43791:SF41">
    <property type="entry name" value="MAJOR FACILITATOR SUPERFAMILY (MFS) PROFILE DOMAIN-CONTAINING PROTEIN"/>
    <property type="match status" value="1"/>
</dbReference>
<dbReference type="InterPro" id="IPR036259">
    <property type="entry name" value="MFS_trans_sf"/>
</dbReference>
<accession>A0A9P8Y4F3</accession>
<feature type="transmembrane region" description="Helical" evidence="7">
    <location>
        <begin position="65"/>
        <end position="91"/>
    </location>
</feature>
<feature type="compositionally biased region" description="Basic and acidic residues" evidence="6">
    <location>
        <begin position="491"/>
        <end position="504"/>
    </location>
</feature>
<keyword evidence="5 7" id="KW-0472">Membrane</keyword>
<evidence type="ECO:0000256" key="7">
    <source>
        <dbReference type="SAM" id="Phobius"/>
    </source>
</evidence>
<feature type="transmembrane region" description="Helical" evidence="7">
    <location>
        <begin position="224"/>
        <end position="244"/>
    </location>
</feature>
<dbReference type="InterPro" id="IPR011701">
    <property type="entry name" value="MFS"/>
</dbReference>
<keyword evidence="2" id="KW-0813">Transport</keyword>
<dbReference type="GO" id="GO:0016020">
    <property type="term" value="C:membrane"/>
    <property type="evidence" value="ECO:0007669"/>
    <property type="project" value="UniProtKB-SubCell"/>
</dbReference>
<feature type="transmembrane region" description="Helical" evidence="7">
    <location>
        <begin position="389"/>
        <end position="407"/>
    </location>
</feature>
<feature type="region of interest" description="Disordered" evidence="6">
    <location>
        <begin position="480"/>
        <end position="504"/>
    </location>
</feature>
<dbReference type="GeneID" id="70179713"/>
<feature type="transmembrane region" description="Helical" evidence="7">
    <location>
        <begin position="450"/>
        <end position="470"/>
    </location>
</feature>
<feature type="transmembrane region" description="Helical" evidence="7">
    <location>
        <begin position="193"/>
        <end position="212"/>
    </location>
</feature>
<feature type="transmembrane region" description="Helical" evidence="7">
    <location>
        <begin position="103"/>
        <end position="122"/>
    </location>
</feature>
<keyword evidence="10" id="KW-1185">Reference proteome</keyword>
<evidence type="ECO:0000313" key="10">
    <source>
        <dbReference type="Proteomes" id="UP000756346"/>
    </source>
</evidence>
<gene>
    <name evidence="9" type="ORF">B0I36DRAFT_245588</name>
</gene>
<feature type="region of interest" description="Disordered" evidence="6">
    <location>
        <begin position="1"/>
        <end position="26"/>
    </location>
</feature>
<feature type="transmembrane region" description="Helical" evidence="7">
    <location>
        <begin position="293"/>
        <end position="317"/>
    </location>
</feature>